<name>A0ABY8TRI4_TETOB</name>
<dbReference type="EMBL" id="CP126210">
    <property type="protein sequence ID" value="WIA11700.1"/>
    <property type="molecule type" value="Genomic_DNA"/>
</dbReference>
<gene>
    <name evidence="2" type="ORF">OEZ85_011796</name>
</gene>
<keyword evidence="3" id="KW-1185">Reference proteome</keyword>
<evidence type="ECO:0008006" key="4">
    <source>
        <dbReference type="Google" id="ProtNLM"/>
    </source>
</evidence>
<feature type="compositionally biased region" description="Low complexity" evidence="1">
    <location>
        <begin position="229"/>
        <end position="247"/>
    </location>
</feature>
<accession>A0ABY8TRI4</accession>
<sequence length="283" mass="28916">MQLQPPPAGANSSSGQLFSRPGSSDGTSPGSNTSTSSSTSGSGPGHKPHAAVDKQTEKSPLEVLLAAVSSRWQETRQFGPGGVAGPPGSFAELRSAWQELMAELQRQQPQLSGFARLAAANPFMHRVIARAGMPVAVFAPTNAALTAYLRQALPVTASNSSSSSSSSGNDSSSASLSQLLEAAAARPGSTILLLLRHTIPVRQQQLLDSRGTLSSHVLLTADGDAAAAAAVDPTSQSGSPQGSSYSGPGRGDSMGLLSHSLVVQTGLGSYVQVSRVTHTYADK</sequence>
<reference evidence="2 3" key="1">
    <citation type="submission" date="2023-05" db="EMBL/GenBank/DDBJ databases">
        <title>A 100% complete, gapless, phased diploid assembly of the Scenedesmus obliquus UTEX 3031 genome.</title>
        <authorList>
            <person name="Biondi T.C."/>
            <person name="Hanschen E.R."/>
            <person name="Kwon T."/>
            <person name="Eng W."/>
            <person name="Kruse C.P.S."/>
            <person name="Koehler S.I."/>
            <person name="Kunde Y."/>
            <person name="Gleasner C.D."/>
            <person name="You Mak K.T."/>
            <person name="Polle J."/>
            <person name="Hovde B.T."/>
            <person name="Starkenburg S.R."/>
        </authorList>
    </citation>
    <scope>NUCLEOTIDE SEQUENCE [LARGE SCALE GENOMIC DNA]</scope>
    <source>
        <strain evidence="2 3">DOE0152z</strain>
    </source>
</reference>
<evidence type="ECO:0000256" key="1">
    <source>
        <dbReference type="SAM" id="MobiDB-lite"/>
    </source>
</evidence>
<dbReference type="Proteomes" id="UP001244341">
    <property type="component" value="Chromosome 3b"/>
</dbReference>
<proteinExistence type="predicted"/>
<evidence type="ECO:0000313" key="2">
    <source>
        <dbReference type="EMBL" id="WIA11700.1"/>
    </source>
</evidence>
<protein>
    <recommendedName>
        <fullName evidence="4">FAS1 domain-containing protein</fullName>
    </recommendedName>
</protein>
<organism evidence="2 3">
    <name type="scientific">Tetradesmus obliquus</name>
    <name type="common">Green alga</name>
    <name type="synonym">Acutodesmus obliquus</name>
    <dbReference type="NCBI Taxonomy" id="3088"/>
    <lineage>
        <taxon>Eukaryota</taxon>
        <taxon>Viridiplantae</taxon>
        <taxon>Chlorophyta</taxon>
        <taxon>core chlorophytes</taxon>
        <taxon>Chlorophyceae</taxon>
        <taxon>CS clade</taxon>
        <taxon>Sphaeropleales</taxon>
        <taxon>Scenedesmaceae</taxon>
        <taxon>Tetradesmus</taxon>
    </lineage>
</organism>
<feature type="compositionally biased region" description="Low complexity" evidence="1">
    <location>
        <begin position="19"/>
        <end position="41"/>
    </location>
</feature>
<feature type="region of interest" description="Disordered" evidence="1">
    <location>
        <begin position="1"/>
        <end position="57"/>
    </location>
</feature>
<feature type="region of interest" description="Disordered" evidence="1">
    <location>
        <begin position="229"/>
        <end position="252"/>
    </location>
</feature>
<evidence type="ECO:0000313" key="3">
    <source>
        <dbReference type="Proteomes" id="UP001244341"/>
    </source>
</evidence>